<evidence type="ECO:0000256" key="4">
    <source>
        <dbReference type="ARBA" id="ARBA00023004"/>
    </source>
</evidence>
<evidence type="ECO:0000256" key="3">
    <source>
        <dbReference type="ARBA" id="ARBA00022964"/>
    </source>
</evidence>
<evidence type="ECO:0000313" key="6">
    <source>
        <dbReference type="EMBL" id="VVV75887.1"/>
    </source>
</evidence>
<name>A0A5K0YF48_9MAGN</name>
<gene>
    <name evidence="6" type="ORF">NYM_LOCUS8206</name>
</gene>
<dbReference type="AlphaFoldDB" id="A0A5K0YF48"/>
<keyword evidence="4 5" id="KW-0408">Iron</keyword>
<dbReference type="GO" id="GO:0046872">
    <property type="term" value="F:metal ion binding"/>
    <property type="evidence" value="ECO:0007669"/>
    <property type="project" value="UniProtKB-KW"/>
</dbReference>
<proteinExistence type="inferred from homology"/>
<keyword evidence="2 5" id="KW-0479">Metal-binding</keyword>
<dbReference type="Pfam" id="PF03055">
    <property type="entry name" value="RPE65"/>
    <property type="match status" value="1"/>
</dbReference>
<reference evidence="6" key="1">
    <citation type="submission" date="2019-09" db="EMBL/GenBank/DDBJ databases">
        <authorList>
            <person name="Zhang L."/>
        </authorList>
    </citation>
    <scope>NUCLEOTIDE SEQUENCE</scope>
</reference>
<evidence type="ECO:0000256" key="1">
    <source>
        <dbReference type="ARBA" id="ARBA00006787"/>
    </source>
</evidence>
<dbReference type="GO" id="GO:0016702">
    <property type="term" value="F:oxidoreductase activity, acting on single donors with incorporation of molecular oxygen, incorporation of two atoms of oxygen"/>
    <property type="evidence" value="ECO:0007669"/>
    <property type="project" value="InterPro"/>
</dbReference>
<evidence type="ECO:0000256" key="5">
    <source>
        <dbReference type="PIRSR" id="PIRSR604294-1"/>
    </source>
</evidence>
<dbReference type="InterPro" id="IPR004294">
    <property type="entry name" value="Carotenoid_Oase"/>
</dbReference>
<sequence length="67" mass="7891">MNGPSLVTHKVTRVGIIPRYATYESEMKWVEVPGFNFVHSVNAWDEKGGGRWCWWRRTSCRWSTCSR</sequence>
<keyword evidence="3" id="KW-0560">Oxidoreductase</keyword>
<comment type="cofactor">
    <cofactor evidence="5">
        <name>Fe(2+)</name>
        <dbReference type="ChEBI" id="CHEBI:29033"/>
    </cofactor>
    <text evidence="5">Binds 1 Fe(2+) ion per subunit.</text>
</comment>
<evidence type="ECO:0000256" key="2">
    <source>
        <dbReference type="ARBA" id="ARBA00022723"/>
    </source>
</evidence>
<organism evidence="6">
    <name type="scientific">Nymphaea colorata</name>
    <name type="common">pocket water lily</name>
    <dbReference type="NCBI Taxonomy" id="210225"/>
    <lineage>
        <taxon>Eukaryota</taxon>
        <taxon>Viridiplantae</taxon>
        <taxon>Streptophyta</taxon>
        <taxon>Embryophyta</taxon>
        <taxon>Tracheophyta</taxon>
        <taxon>Spermatophyta</taxon>
        <taxon>Magnoliopsida</taxon>
        <taxon>Nymphaeales</taxon>
        <taxon>Nymphaeaceae</taxon>
        <taxon>Nymphaea</taxon>
    </lineage>
</organism>
<keyword evidence="3" id="KW-0223">Dioxygenase</keyword>
<accession>A0A5K0YF48</accession>
<dbReference type="EMBL" id="LR721777">
    <property type="protein sequence ID" value="VVV75887.1"/>
    <property type="molecule type" value="Genomic_DNA"/>
</dbReference>
<feature type="binding site" evidence="5">
    <location>
        <position position="39"/>
    </location>
    <ligand>
        <name>Fe cation</name>
        <dbReference type="ChEBI" id="CHEBI:24875"/>
        <note>catalytic</note>
    </ligand>
</feature>
<comment type="similarity">
    <text evidence="1">Belongs to the carotenoid oxygenase family.</text>
</comment>
<protein>
    <submittedName>
        <fullName evidence="6">Uncharacterized protein</fullName>
    </submittedName>
</protein>